<evidence type="ECO:0000256" key="1">
    <source>
        <dbReference type="SAM" id="SignalP"/>
    </source>
</evidence>
<accession>A0ABY6JB50</accession>
<dbReference type="Proteomes" id="UP001162741">
    <property type="component" value="Chromosome"/>
</dbReference>
<dbReference type="PROSITE" id="PS51257">
    <property type="entry name" value="PROKAR_LIPOPROTEIN"/>
    <property type="match status" value="1"/>
</dbReference>
<sequence length="249" mass="26975">MKRNHLIYILLAAFNFLAACEKNEQDPAYKGEPGLVIGGLEAEGASGSALSYSFAISPSAVTKDTLSLMVQTIGNVSDVDRSFSIAIDTNRTNALAGEYQLPKTFVMPAGQFKQTLPLVLNRASRLKDTSTTLSLVVVENENFKPGPYLGGVANMGPQFTVTWSDRLTKPSYWDNAGTGMIYTAGKWSRVKHQLLIDASGYAEYSTLDFTVKYYIAGVAAEYLQKLNAASGTPLKNETDVVISICSQCN</sequence>
<name>A0ABY6JB50_9BACT</name>
<evidence type="ECO:0000313" key="2">
    <source>
        <dbReference type="EMBL" id="UYQ95797.1"/>
    </source>
</evidence>
<feature type="chain" id="PRO_5046722366" evidence="1">
    <location>
        <begin position="19"/>
        <end position="249"/>
    </location>
</feature>
<gene>
    <name evidence="2" type="ORF">MKQ68_11855</name>
</gene>
<organism evidence="2 3">
    <name type="scientific">Chitinophaga horti</name>
    <dbReference type="NCBI Taxonomy" id="2920382"/>
    <lineage>
        <taxon>Bacteria</taxon>
        <taxon>Pseudomonadati</taxon>
        <taxon>Bacteroidota</taxon>
        <taxon>Chitinophagia</taxon>
        <taxon>Chitinophagales</taxon>
        <taxon>Chitinophagaceae</taxon>
        <taxon>Chitinophaga</taxon>
    </lineage>
</organism>
<dbReference type="Pfam" id="PF16132">
    <property type="entry name" value="DUF4843"/>
    <property type="match status" value="1"/>
</dbReference>
<dbReference type="EMBL" id="CP107006">
    <property type="protein sequence ID" value="UYQ95797.1"/>
    <property type="molecule type" value="Genomic_DNA"/>
</dbReference>
<dbReference type="RefSeq" id="WP_264283477.1">
    <property type="nucleotide sequence ID" value="NZ_CP107006.1"/>
</dbReference>
<keyword evidence="1" id="KW-0732">Signal</keyword>
<evidence type="ECO:0000313" key="3">
    <source>
        <dbReference type="Proteomes" id="UP001162741"/>
    </source>
</evidence>
<protein>
    <submittedName>
        <fullName evidence="2">DUF4843 domain-containing protein</fullName>
    </submittedName>
</protein>
<proteinExistence type="predicted"/>
<reference evidence="2" key="1">
    <citation type="submission" date="2022-10" db="EMBL/GenBank/DDBJ databases">
        <title>Chitinophaga sp. nov., isolated from soil.</title>
        <authorList>
            <person name="Jeon C.O."/>
        </authorList>
    </citation>
    <scope>NUCLEOTIDE SEQUENCE</scope>
    <source>
        <strain evidence="2">R8</strain>
    </source>
</reference>
<feature type="signal peptide" evidence="1">
    <location>
        <begin position="1"/>
        <end position="18"/>
    </location>
</feature>
<dbReference type="InterPro" id="IPR032299">
    <property type="entry name" value="DUF4843"/>
</dbReference>
<keyword evidence="3" id="KW-1185">Reference proteome</keyword>